<dbReference type="OrthoDB" id="5876363at2759"/>
<evidence type="ECO:0000256" key="2">
    <source>
        <dbReference type="SAM" id="MobiDB-lite"/>
    </source>
</evidence>
<reference evidence="5" key="4">
    <citation type="journal article" date="2015" name="PLoS ONE">
        <title>Comprehensive Evaluation of Toxoplasma gondii VEG and Neospora caninum LIV Genomes with Tachyzoite Stage Transcriptome and Proteome Defines Novel Transcript Features.</title>
        <authorList>
            <person name="Ramaprasad A."/>
            <person name="Mourier T."/>
            <person name="Naeem R."/>
            <person name="Malas T.B."/>
            <person name="Moussa E."/>
            <person name="Panigrahi A."/>
            <person name="Vermont S.J."/>
            <person name="Otto T.D."/>
            <person name="Wastling J."/>
            <person name="Pain A."/>
        </authorList>
    </citation>
    <scope>NUCLEOTIDE SEQUENCE</scope>
    <source>
        <strain evidence="5">Liverpool</strain>
    </source>
</reference>
<reference evidence="6" key="3">
    <citation type="journal article" date="2012" name="PLoS Pathog.">
        <title>Comparative genomics of the apicomplexan parasites Toxoplasma gondii and Neospora caninum: Coccidia differing in host range and transmission strategy.</title>
        <authorList>
            <person name="Reid A.J."/>
            <person name="Vermont S.J."/>
            <person name="Cotton J.A."/>
            <person name="Harris D."/>
            <person name="Hill-Cawthorne G.A."/>
            <person name="Konen-Waisman S."/>
            <person name="Latham S.M."/>
            <person name="Mourier T."/>
            <person name="Norton R."/>
            <person name="Quail M.A."/>
            <person name="Sanders M."/>
            <person name="Shanmugam D."/>
            <person name="Sohal A."/>
            <person name="Wasmuth J.D."/>
            <person name="Brunk B."/>
            <person name="Grigg M.E."/>
            <person name="Howard J.C."/>
            <person name="Parkinson J."/>
            <person name="Roos D.S."/>
            <person name="Trees A.J."/>
            <person name="Berriman M."/>
            <person name="Pain A."/>
            <person name="Wastling J.M."/>
        </authorList>
    </citation>
    <scope>NUCLEOTIDE SEQUENCE [LARGE SCALE GENOMIC DNA]</scope>
    <source>
        <strain evidence="6">Liverpool</strain>
    </source>
</reference>
<evidence type="ECO:0000259" key="3">
    <source>
        <dbReference type="PROSITE" id="PS51156"/>
    </source>
</evidence>
<feature type="compositionally biased region" description="Basic and acidic residues" evidence="2">
    <location>
        <begin position="210"/>
        <end position="224"/>
    </location>
</feature>
<sequence>MRSAPSLSPSASSDVAFCRADVGPPWPDPGADARQETETASVSGAASADSQAACWRAMPAKSEWPSGDAPGHRAPAGADPPPPCSGRGDTSLPPSADNAEHPAGVKAEASEATVGQCGAQRPGGERVAGSDEMGEGTPSRDEGLCTERRSSLPGSAEGRNCRTVAPARGPGGGGKKEEATGCEPRFEAAGRQAKDGDDRPNGVSGAAKRCRGDRDDSGRGDREATTVGDCCSLCGLPRTAEGGQAPSKDASGTNGDKQRGQAASAADGEDDETWVCGACLRCAEEDAKTEEALWQTEQDRSGEPHPQRPVASVETPKEEAAKGTAGAGSAAQDVPAVGTVRTGPGHAPGRSAGSGETGARGCSDAEPAVSAASGTGPKRRDAVPTGSGGNAACGGRDRAGAALPAVPVPVSNPAKCFDEGTTRSTTVHIGPNHQVPALPAFFLDSSCWPRPPMDTGLDPSLTARLVYSPSALERIKLRREQEGRQDRAISSDADMTAFVKACSQNWKTRPGWQPFSPEFAYKILHYAGYDPVRALQVMNDPQFSFRDVCDPPLRKYDNKWKPKDRRGLIAATPYPPPISARGSLARRHHREVSGYSLR</sequence>
<organism evidence="4 6">
    <name type="scientific">Neospora caninum (strain Liverpool)</name>
    <dbReference type="NCBI Taxonomy" id="572307"/>
    <lineage>
        <taxon>Eukaryota</taxon>
        <taxon>Sar</taxon>
        <taxon>Alveolata</taxon>
        <taxon>Apicomplexa</taxon>
        <taxon>Conoidasida</taxon>
        <taxon>Coccidia</taxon>
        <taxon>Eucoccidiorida</taxon>
        <taxon>Eimeriorina</taxon>
        <taxon>Sarcocystidae</taxon>
        <taxon>Neospora</taxon>
    </lineage>
</organism>
<keyword evidence="6" id="KW-1185">Reference proteome</keyword>
<feature type="region of interest" description="Disordered" evidence="2">
    <location>
        <begin position="579"/>
        <end position="598"/>
    </location>
</feature>
<proteinExistence type="predicted"/>
<feature type="region of interest" description="Disordered" evidence="2">
    <location>
        <begin position="287"/>
        <end position="394"/>
    </location>
</feature>
<feature type="domain" description="ELM2" evidence="3">
    <location>
        <begin position="425"/>
        <end position="542"/>
    </location>
</feature>
<feature type="region of interest" description="Disordered" evidence="2">
    <location>
        <begin position="1"/>
        <end position="272"/>
    </location>
</feature>
<evidence type="ECO:0000313" key="4">
    <source>
        <dbReference type="EMBL" id="CBZ50249.1"/>
    </source>
</evidence>
<dbReference type="GeneID" id="13446313"/>
<feature type="compositionally biased region" description="Basic and acidic residues" evidence="2">
    <location>
        <begin position="287"/>
        <end position="306"/>
    </location>
</feature>
<feature type="compositionally biased region" description="Polar residues" evidence="2">
    <location>
        <begin position="38"/>
        <end position="50"/>
    </location>
</feature>
<evidence type="ECO:0000256" key="1">
    <source>
        <dbReference type="ARBA" id="ARBA00023242"/>
    </source>
</evidence>
<dbReference type="OMA" id="FLDSSCW"/>
<feature type="compositionally biased region" description="Basic and acidic residues" evidence="2">
    <location>
        <begin position="174"/>
        <end position="200"/>
    </location>
</feature>
<dbReference type="VEuPathDB" id="ToxoDB:NCLIV_007230"/>
<reference evidence="4" key="2">
    <citation type="submission" date="2011-03" db="EMBL/GenBank/DDBJ databases">
        <title>Comparative genomics and transcriptomics of Neospora caninum and Toxoplasma gondii.</title>
        <authorList>
            <person name="Reid A.J."/>
            <person name="Sohal A."/>
            <person name="Harris D."/>
            <person name="Quail M."/>
            <person name="Sanders M."/>
            <person name="Berriman M."/>
            <person name="Wastling J.M."/>
            <person name="Pain A."/>
        </authorList>
    </citation>
    <scope>NUCLEOTIDE SEQUENCE</scope>
    <source>
        <strain evidence="4">Liverpool</strain>
    </source>
</reference>
<reference evidence="4" key="1">
    <citation type="submission" date="2011-02" db="EMBL/GenBank/DDBJ databases">
        <authorList>
            <person name="Aslett M."/>
        </authorList>
    </citation>
    <scope>NUCLEOTIDE SEQUENCE</scope>
    <source>
        <strain evidence="4">Liverpool</strain>
    </source>
</reference>
<feature type="compositionally biased region" description="Low complexity" evidence="2">
    <location>
        <begin position="322"/>
        <end position="331"/>
    </location>
</feature>
<gene>
    <name evidence="5" type="ORF">BN1204_007230</name>
    <name evidence="4" type="ORF">NCLIV_007230</name>
</gene>
<dbReference type="EMBL" id="FR823383">
    <property type="protein sequence ID" value="CBZ50249.1"/>
    <property type="molecule type" value="Genomic_DNA"/>
</dbReference>
<evidence type="ECO:0000313" key="5">
    <source>
        <dbReference type="EMBL" id="CEL64850.1"/>
    </source>
</evidence>
<dbReference type="InterPro" id="IPR031724">
    <property type="entry name" value="EELM2"/>
</dbReference>
<dbReference type="Proteomes" id="UP000007494">
    <property type="component" value="Chromosome III"/>
</dbReference>
<feature type="compositionally biased region" description="Low complexity" evidence="2">
    <location>
        <begin position="1"/>
        <end position="13"/>
    </location>
</feature>
<name>F0V9T7_NEOCL</name>
<dbReference type="InParanoid" id="F0V9T7"/>
<dbReference type="EMBL" id="LN714477">
    <property type="protein sequence ID" value="CEL64850.1"/>
    <property type="molecule type" value="Genomic_DNA"/>
</dbReference>
<accession>F0V9T7</accession>
<evidence type="ECO:0000313" key="6">
    <source>
        <dbReference type="Proteomes" id="UP000007494"/>
    </source>
</evidence>
<dbReference type="PROSITE" id="PS51156">
    <property type="entry name" value="ELM2"/>
    <property type="match status" value="1"/>
</dbReference>
<dbReference type="AlphaFoldDB" id="F0V9T7"/>
<dbReference type="InterPro" id="IPR000949">
    <property type="entry name" value="ELM2_dom"/>
</dbReference>
<keyword evidence="1" id="KW-0539">Nucleus</keyword>
<dbReference type="RefSeq" id="XP_003880283.1">
    <property type="nucleotide sequence ID" value="XM_003880234.1"/>
</dbReference>
<dbReference type="eggNOG" id="ENOG502SPY2">
    <property type="taxonomic scope" value="Eukaryota"/>
</dbReference>
<protein>
    <recommendedName>
        <fullName evidence="3">ELM2 domain-containing protein</fullName>
    </recommendedName>
</protein>
<feature type="compositionally biased region" description="Basic and acidic residues" evidence="2">
    <location>
        <begin position="138"/>
        <end position="150"/>
    </location>
</feature>
<dbReference type="Pfam" id="PF15863">
    <property type="entry name" value="EELM2"/>
    <property type="match status" value="1"/>
</dbReference>